<dbReference type="SUPFAM" id="SSF56112">
    <property type="entry name" value="Protein kinase-like (PK-like)"/>
    <property type="match status" value="1"/>
</dbReference>
<dbReference type="Gene3D" id="3.30.200.20">
    <property type="entry name" value="Phosphorylase Kinase, domain 1"/>
    <property type="match status" value="1"/>
</dbReference>
<dbReference type="PANTHER" id="PTHR48012:SF10">
    <property type="entry name" value="FI20177P1"/>
    <property type="match status" value="1"/>
</dbReference>
<dbReference type="InterPro" id="IPR000719">
    <property type="entry name" value="Prot_kinase_dom"/>
</dbReference>
<name>R7U4Z6_CAPTE</name>
<keyword evidence="7 10" id="KW-0067">ATP-binding</keyword>
<accession>R7U4Z6</accession>
<proteinExistence type="inferred from homology"/>
<evidence type="ECO:0000256" key="5">
    <source>
        <dbReference type="ARBA" id="ARBA00022741"/>
    </source>
</evidence>
<comment type="similarity">
    <text evidence="1">Belongs to the protein kinase superfamily. STE Ser/Thr protein kinase family. STE20 subfamily.</text>
</comment>
<evidence type="ECO:0000256" key="2">
    <source>
        <dbReference type="ARBA" id="ARBA00012513"/>
    </source>
</evidence>
<dbReference type="EC" id="2.7.11.1" evidence="2"/>
<evidence type="ECO:0000256" key="7">
    <source>
        <dbReference type="ARBA" id="ARBA00022840"/>
    </source>
</evidence>
<evidence type="ECO:0000256" key="3">
    <source>
        <dbReference type="ARBA" id="ARBA00022527"/>
    </source>
</evidence>
<dbReference type="PROSITE" id="PS50011">
    <property type="entry name" value="PROTEIN_KINASE_DOM"/>
    <property type="match status" value="1"/>
</dbReference>
<dbReference type="STRING" id="283909.R7U4Z6"/>
<dbReference type="GO" id="GO:0005524">
    <property type="term" value="F:ATP binding"/>
    <property type="evidence" value="ECO:0007669"/>
    <property type="project" value="UniProtKB-UniRule"/>
</dbReference>
<keyword evidence="3" id="KW-0723">Serine/threonine-protein kinase</keyword>
<dbReference type="PANTHER" id="PTHR48012">
    <property type="entry name" value="STERILE20-LIKE KINASE, ISOFORM B-RELATED"/>
    <property type="match status" value="1"/>
</dbReference>
<keyword evidence="5 10" id="KW-0547">Nucleotide-binding</keyword>
<gene>
    <name evidence="12" type="ORF">CAPTEDRAFT_186576</name>
</gene>
<evidence type="ECO:0000256" key="10">
    <source>
        <dbReference type="PROSITE-ProRule" id="PRU10141"/>
    </source>
</evidence>
<dbReference type="OrthoDB" id="8693905at2759"/>
<evidence type="ECO:0000256" key="1">
    <source>
        <dbReference type="ARBA" id="ARBA00008874"/>
    </source>
</evidence>
<dbReference type="HOGENOM" id="CLU_1122431_0_0_1"/>
<reference evidence="14" key="1">
    <citation type="submission" date="2012-12" db="EMBL/GenBank/DDBJ databases">
        <authorList>
            <person name="Hellsten U."/>
            <person name="Grimwood J."/>
            <person name="Chapman J.A."/>
            <person name="Shapiro H."/>
            <person name="Aerts A."/>
            <person name="Otillar R.P."/>
            <person name="Terry A.Y."/>
            <person name="Boore J.L."/>
            <person name="Simakov O."/>
            <person name="Marletaz F."/>
            <person name="Cho S.-J."/>
            <person name="Edsinger-Gonzales E."/>
            <person name="Havlak P."/>
            <person name="Kuo D.-H."/>
            <person name="Larsson T."/>
            <person name="Lv J."/>
            <person name="Arendt D."/>
            <person name="Savage R."/>
            <person name="Osoegawa K."/>
            <person name="de Jong P."/>
            <person name="Lindberg D.R."/>
            <person name="Seaver E.C."/>
            <person name="Weisblat D.A."/>
            <person name="Putnam N.H."/>
            <person name="Grigoriev I.V."/>
            <person name="Rokhsar D.S."/>
        </authorList>
    </citation>
    <scope>NUCLEOTIDE SEQUENCE</scope>
    <source>
        <strain evidence="14">I ESC-2004</strain>
    </source>
</reference>
<evidence type="ECO:0000259" key="11">
    <source>
        <dbReference type="PROSITE" id="PS50011"/>
    </source>
</evidence>
<reference evidence="12 14" key="2">
    <citation type="journal article" date="2013" name="Nature">
        <title>Insights into bilaterian evolution from three spiralian genomes.</title>
        <authorList>
            <person name="Simakov O."/>
            <person name="Marletaz F."/>
            <person name="Cho S.J."/>
            <person name="Edsinger-Gonzales E."/>
            <person name="Havlak P."/>
            <person name="Hellsten U."/>
            <person name="Kuo D.H."/>
            <person name="Larsson T."/>
            <person name="Lv J."/>
            <person name="Arendt D."/>
            <person name="Savage R."/>
            <person name="Osoegawa K."/>
            <person name="de Jong P."/>
            <person name="Grimwood J."/>
            <person name="Chapman J.A."/>
            <person name="Shapiro H."/>
            <person name="Aerts A."/>
            <person name="Otillar R.P."/>
            <person name="Terry A.Y."/>
            <person name="Boore J.L."/>
            <person name="Grigoriev I.V."/>
            <person name="Lindberg D.R."/>
            <person name="Seaver E.C."/>
            <person name="Weisblat D.A."/>
            <person name="Putnam N.H."/>
            <person name="Rokhsar D.S."/>
        </authorList>
    </citation>
    <scope>NUCLEOTIDE SEQUENCE</scope>
    <source>
        <strain evidence="12 14">I ESC-2004</strain>
    </source>
</reference>
<feature type="domain" description="Protein kinase" evidence="11">
    <location>
        <begin position="200"/>
        <end position="248"/>
    </location>
</feature>
<dbReference type="InterPro" id="IPR017441">
    <property type="entry name" value="Protein_kinase_ATP_BS"/>
</dbReference>
<dbReference type="Pfam" id="PF00069">
    <property type="entry name" value="Pkinase"/>
    <property type="match status" value="1"/>
</dbReference>
<keyword evidence="14" id="KW-1185">Reference proteome</keyword>
<comment type="catalytic activity">
    <reaction evidence="9">
        <text>L-seryl-[protein] + ATP = O-phospho-L-seryl-[protein] + ADP + H(+)</text>
        <dbReference type="Rhea" id="RHEA:17989"/>
        <dbReference type="Rhea" id="RHEA-COMP:9863"/>
        <dbReference type="Rhea" id="RHEA-COMP:11604"/>
        <dbReference type="ChEBI" id="CHEBI:15378"/>
        <dbReference type="ChEBI" id="CHEBI:29999"/>
        <dbReference type="ChEBI" id="CHEBI:30616"/>
        <dbReference type="ChEBI" id="CHEBI:83421"/>
        <dbReference type="ChEBI" id="CHEBI:456216"/>
        <dbReference type="EC" id="2.7.11.1"/>
    </reaction>
</comment>
<feature type="non-terminal residue" evidence="12">
    <location>
        <position position="248"/>
    </location>
</feature>
<protein>
    <recommendedName>
        <fullName evidence="2">non-specific serine/threonine protein kinase</fullName>
        <ecNumber evidence="2">2.7.11.1</ecNumber>
    </recommendedName>
</protein>
<keyword evidence="4" id="KW-0808">Transferase</keyword>
<dbReference type="GO" id="GO:0005737">
    <property type="term" value="C:cytoplasm"/>
    <property type="evidence" value="ECO:0007669"/>
    <property type="project" value="TreeGrafter"/>
</dbReference>
<evidence type="ECO:0000256" key="8">
    <source>
        <dbReference type="ARBA" id="ARBA00047899"/>
    </source>
</evidence>
<evidence type="ECO:0000256" key="6">
    <source>
        <dbReference type="ARBA" id="ARBA00022777"/>
    </source>
</evidence>
<dbReference type="EMBL" id="AMQN01009429">
    <property type="status" value="NOT_ANNOTATED_CDS"/>
    <property type="molecule type" value="Genomic_DNA"/>
</dbReference>
<keyword evidence="6" id="KW-0418">Kinase</keyword>
<dbReference type="AlphaFoldDB" id="R7U4Z6"/>
<evidence type="ECO:0000313" key="12">
    <source>
        <dbReference type="EMBL" id="ELU01029.1"/>
    </source>
</evidence>
<dbReference type="PROSITE" id="PS00107">
    <property type="entry name" value="PROTEIN_KINASE_ATP"/>
    <property type="match status" value="1"/>
</dbReference>
<evidence type="ECO:0000256" key="4">
    <source>
        <dbReference type="ARBA" id="ARBA00022679"/>
    </source>
</evidence>
<dbReference type="EMBL" id="KB305422">
    <property type="protein sequence ID" value="ELU01029.1"/>
    <property type="molecule type" value="Genomic_DNA"/>
</dbReference>
<evidence type="ECO:0000313" key="14">
    <source>
        <dbReference type="Proteomes" id="UP000014760"/>
    </source>
</evidence>
<dbReference type="GO" id="GO:0004674">
    <property type="term" value="F:protein serine/threonine kinase activity"/>
    <property type="evidence" value="ECO:0007669"/>
    <property type="project" value="UniProtKB-KW"/>
</dbReference>
<dbReference type="EnsemblMetazoa" id="CapteT186576">
    <property type="protein sequence ID" value="CapteP186576"/>
    <property type="gene ID" value="CapteG186576"/>
</dbReference>
<reference evidence="13" key="3">
    <citation type="submission" date="2015-06" db="UniProtKB">
        <authorList>
            <consortium name="EnsemblMetazoa"/>
        </authorList>
    </citation>
    <scope>IDENTIFICATION</scope>
</reference>
<evidence type="ECO:0000313" key="13">
    <source>
        <dbReference type="EnsemblMetazoa" id="CapteP186576"/>
    </source>
</evidence>
<evidence type="ECO:0000256" key="9">
    <source>
        <dbReference type="ARBA" id="ARBA00048679"/>
    </source>
</evidence>
<feature type="binding site" evidence="10">
    <location>
        <position position="229"/>
    </location>
    <ligand>
        <name>ATP</name>
        <dbReference type="ChEBI" id="CHEBI:30616"/>
    </ligand>
</feature>
<organism evidence="12">
    <name type="scientific">Capitella teleta</name>
    <name type="common">Polychaete worm</name>
    <dbReference type="NCBI Taxonomy" id="283909"/>
    <lineage>
        <taxon>Eukaryota</taxon>
        <taxon>Metazoa</taxon>
        <taxon>Spiralia</taxon>
        <taxon>Lophotrochozoa</taxon>
        <taxon>Annelida</taxon>
        <taxon>Polychaeta</taxon>
        <taxon>Sedentaria</taxon>
        <taxon>Scolecida</taxon>
        <taxon>Capitellidae</taxon>
        <taxon>Capitella</taxon>
    </lineage>
</organism>
<comment type="catalytic activity">
    <reaction evidence="8">
        <text>L-threonyl-[protein] + ATP = O-phospho-L-threonyl-[protein] + ADP + H(+)</text>
        <dbReference type="Rhea" id="RHEA:46608"/>
        <dbReference type="Rhea" id="RHEA-COMP:11060"/>
        <dbReference type="Rhea" id="RHEA-COMP:11605"/>
        <dbReference type="ChEBI" id="CHEBI:15378"/>
        <dbReference type="ChEBI" id="CHEBI:30013"/>
        <dbReference type="ChEBI" id="CHEBI:30616"/>
        <dbReference type="ChEBI" id="CHEBI:61977"/>
        <dbReference type="ChEBI" id="CHEBI:456216"/>
        <dbReference type="EC" id="2.7.11.1"/>
    </reaction>
</comment>
<sequence>MSLYPFSDPSGFYYYQPDPNKARNHVGQSENSIVKHKQWTSAQDILHHLPNPPKSLNNCAGNRHSWALDRNGPAFGVSGRHWRPHSWAPGYSVLAEACDYERQNRANDARHFSEADVVVEEEVVQIENTTCKGSVTCVTRGRRFSVRPTAKESTVPSANLEPVPFTGTNATFIPPYARIVTHQVKITALADTKVDPEQIFSKLEKIGKGSFGEVFKGIDKRTQQVVAIKIIDLDEAEDEIEDIQQEIM</sequence>
<dbReference type="InterPro" id="IPR050629">
    <property type="entry name" value="STE20/SPS1-PAK"/>
</dbReference>
<dbReference type="InterPro" id="IPR011009">
    <property type="entry name" value="Kinase-like_dom_sf"/>
</dbReference>
<dbReference type="Proteomes" id="UP000014760">
    <property type="component" value="Unassembled WGS sequence"/>
</dbReference>